<sequence>MMMSSNYDEIDFARLYIEQKKISTFKPKSSADWDKKASSMNESVHKSHYVDDFISKIKFDSSTSVLDMGCGPGTIGLRLAKDAKNVLCCDYSDEMLKCVKQNAKNLNLDNVSVKKISFEDSWKDLPKCDIVIASRCLEVDDAKDALKKLISKANKAVYITYNIGRSFLGDEISNILSDKVYPKPDYIYILNILYQMGYLAKVDFISHSDCKFKASSFDEFIAAVQWSYGKNVSEADKQNLRVYYEKNSTIYKEMNWAFIEILV</sequence>
<dbReference type="GO" id="GO:0008168">
    <property type="term" value="F:methyltransferase activity"/>
    <property type="evidence" value="ECO:0007669"/>
    <property type="project" value="UniProtKB-KW"/>
</dbReference>
<dbReference type="Gene3D" id="3.40.50.150">
    <property type="entry name" value="Vaccinia Virus protein VP39"/>
    <property type="match status" value="1"/>
</dbReference>
<dbReference type="Pfam" id="PF13847">
    <property type="entry name" value="Methyltransf_31"/>
    <property type="match status" value="1"/>
</dbReference>
<dbReference type="Proteomes" id="UP000321812">
    <property type="component" value="Unassembled WGS sequence"/>
</dbReference>
<protein>
    <submittedName>
        <fullName evidence="2">Class I SAM-dependent methyltransferase</fullName>
    </submittedName>
</protein>
<dbReference type="EMBL" id="VOAP01000029">
    <property type="protein sequence ID" value="TWO18061.1"/>
    <property type="molecule type" value="Genomic_DNA"/>
</dbReference>
<name>A0A562X7K6_CAMHY</name>
<evidence type="ECO:0000313" key="3">
    <source>
        <dbReference type="Proteomes" id="UP000321812"/>
    </source>
</evidence>
<dbReference type="RefSeq" id="WP_147497646.1">
    <property type="nucleotide sequence ID" value="NZ_VOAP01000029.1"/>
</dbReference>
<organism evidence="2 3">
    <name type="scientific">Campylobacter hyointestinalis</name>
    <dbReference type="NCBI Taxonomy" id="198"/>
    <lineage>
        <taxon>Bacteria</taxon>
        <taxon>Pseudomonadati</taxon>
        <taxon>Campylobacterota</taxon>
        <taxon>Epsilonproteobacteria</taxon>
        <taxon>Campylobacterales</taxon>
        <taxon>Campylobacteraceae</taxon>
        <taxon>Campylobacter</taxon>
    </lineage>
</organism>
<evidence type="ECO:0000259" key="1">
    <source>
        <dbReference type="Pfam" id="PF13847"/>
    </source>
</evidence>
<keyword evidence="2" id="KW-0808">Transferase</keyword>
<dbReference type="PANTHER" id="PTHR43667:SF2">
    <property type="entry name" value="FATTY ACID C-METHYL TRANSFERASE"/>
    <property type="match status" value="1"/>
</dbReference>
<proteinExistence type="predicted"/>
<reference evidence="2 3" key="1">
    <citation type="submission" date="2019-07" db="EMBL/GenBank/DDBJ databases">
        <title>Rapid identification of Enteric Bacteria from Whole Genome Sequences (WGS) using Average Nucleotide Identity (ANI).</title>
        <authorList>
            <person name="Lane C."/>
        </authorList>
    </citation>
    <scope>NUCLEOTIDE SEQUENCE [LARGE SCALE GENOMIC DNA]</scope>
    <source>
        <strain evidence="2 3">D2411</strain>
    </source>
</reference>
<comment type="caution">
    <text evidence="2">The sequence shown here is derived from an EMBL/GenBank/DDBJ whole genome shotgun (WGS) entry which is preliminary data.</text>
</comment>
<keyword evidence="2" id="KW-0489">Methyltransferase</keyword>
<dbReference type="InterPro" id="IPR050723">
    <property type="entry name" value="CFA/CMAS"/>
</dbReference>
<gene>
    <name evidence="2" type="ORF">YZ82_08640</name>
</gene>
<dbReference type="PANTHER" id="PTHR43667">
    <property type="entry name" value="CYCLOPROPANE-FATTY-ACYL-PHOSPHOLIPID SYNTHASE"/>
    <property type="match status" value="1"/>
</dbReference>
<feature type="domain" description="Methyltransferase" evidence="1">
    <location>
        <begin position="60"/>
        <end position="153"/>
    </location>
</feature>
<evidence type="ECO:0000313" key="2">
    <source>
        <dbReference type="EMBL" id="TWO18061.1"/>
    </source>
</evidence>
<dbReference type="SUPFAM" id="SSF53335">
    <property type="entry name" value="S-adenosyl-L-methionine-dependent methyltransferases"/>
    <property type="match status" value="1"/>
</dbReference>
<dbReference type="CDD" id="cd02440">
    <property type="entry name" value="AdoMet_MTases"/>
    <property type="match status" value="1"/>
</dbReference>
<dbReference type="InterPro" id="IPR029063">
    <property type="entry name" value="SAM-dependent_MTases_sf"/>
</dbReference>
<dbReference type="GO" id="GO:0032259">
    <property type="term" value="P:methylation"/>
    <property type="evidence" value="ECO:0007669"/>
    <property type="project" value="UniProtKB-KW"/>
</dbReference>
<dbReference type="InterPro" id="IPR025714">
    <property type="entry name" value="Methyltranfer_dom"/>
</dbReference>
<dbReference type="AlphaFoldDB" id="A0A562X7K6"/>
<accession>A0A562X7K6</accession>